<dbReference type="AlphaFoldDB" id="A0AAN6Y0E6"/>
<reference evidence="2" key="1">
    <citation type="journal article" date="2023" name="Mol. Phylogenet. Evol.">
        <title>Genome-scale phylogeny and comparative genomics of the fungal order Sordariales.</title>
        <authorList>
            <person name="Hensen N."/>
            <person name="Bonometti L."/>
            <person name="Westerberg I."/>
            <person name="Brannstrom I.O."/>
            <person name="Guillou S."/>
            <person name="Cros-Aarteil S."/>
            <person name="Calhoun S."/>
            <person name="Haridas S."/>
            <person name="Kuo A."/>
            <person name="Mondo S."/>
            <person name="Pangilinan J."/>
            <person name="Riley R."/>
            <person name="LaButti K."/>
            <person name="Andreopoulos B."/>
            <person name="Lipzen A."/>
            <person name="Chen C."/>
            <person name="Yan M."/>
            <person name="Daum C."/>
            <person name="Ng V."/>
            <person name="Clum A."/>
            <person name="Steindorff A."/>
            <person name="Ohm R.A."/>
            <person name="Martin F."/>
            <person name="Silar P."/>
            <person name="Natvig D.O."/>
            <person name="Lalanne C."/>
            <person name="Gautier V."/>
            <person name="Ament-Velasquez S.L."/>
            <person name="Kruys A."/>
            <person name="Hutchinson M.I."/>
            <person name="Powell A.J."/>
            <person name="Barry K."/>
            <person name="Miller A.N."/>
            <person name="Grigoriev I.V."/>
            <person name="Debuchy R."/>
            <person name="Gladieux P."/>
            <person name="Hiltunen Thoren M."/>
            <person name="Johannesson H."/>
        </authorList>
    </citation>
    <scope>NUCLEOTIDE SEQUENCE</scope>
    <source>
        <strain evidence="2">PSN293</strain>
    </source>
</reference>
<evidence type="ECO:0000256" key="1">
    <source>
        <dbReference type="SAM" id="Phobius"/>
    </source>
</evidence>
<name>A0AAN6Y0E6_9PEZI</name>
<keyword evidence="3" id="KW-1185">Reference proteome</keyword>
<reference evidence="2" key="2">
    <citation type="submission" date="2023-05" db="EMBL/GenBank/DDBJ databases">
        <authorList>
            <consortium name="Lawrence Berkeley National Laboratory"/>
            <person name="Steindorff A."/>
            <person name="Hensen N."/>
            <person name="Bonometti L."/>
            <person name="Westerberg I."/>
            <person name="Brannstrom I.O."/>
            <person name="Guillou S."/>
            <person name="Cros-Aarteil S."/>
            <person name="Calhoun S."/>
            <person name="Haridas S."/>
            <person name="Kuo A."/>
            <person name="Mondo S."/>
            <person name="Pangilinan J."/>
            <person name="Riley R."/>
            <person name="Labutti K."/>
            <person name="Andreopoulos B."/>
            <person name="Lipzen A."/>
            <person name="Chen C."/>
            <person name="Yanf M."/>
            <person name="Daum C."/>
            <person name="Ng V."/>
            <person name="Clum A."/>
            <person name="Ohm R."/>
            <person name="Martin F."/>
            <person name="Silar P."/>
            <person name="Natvig D."/>
            <person name="Lalanne C."/>
            <person name="Gautier V."/>
            <person name="Ament-Velasquez S.L."/>
            <person name="Kruys A."/>
            <person name="Hutchinson M.I."/>
            <person name="Powell A.J."/>
            <person name="Barry K."/>
            <person name="Miller A.N."/>
            <person name="Grigoriev I.V."/>
            <person name="Debuchy R."/>
            <person name="Gladieux P."/>
            <person name="Thoren M.H."/>
            <person name="Johannesson H."/>
        </authorList>
    </citation>
    <scope>NUCLEOTIDE SEQUENCE</scope>
    <source>
        <strain evidence="2">PSN293</strain>
    </source>
</reference>
<sequence length="330" mass="37204">MRVKQLEHVLSAIALLKSSHDKPKKELISHFDNATTVDLSLRLMLMTSCSPTGSAGEDIFRPWWKDHETLAQYMQRIYPRYDASTAGNGSQPISLRKLSADYLKTYAGIRIQWTNHLTDHLLLLKGSNWKSVHIFAHPAFLLRSLQSLSSLSQATIGQGDVGTTSSSSNIYSDFLSRGCLPPPLLRETLQTFDILFPIVGDTRTRRFLEKEVALRKLDPFLLDFLQTESSADHETPSDVQRPTDIHGLYKQFPFWAARLQQLCSEAEDPEPTSSIGKYTERRKSPRFTYWCGLVAIMVAIAFGLVSTVLAALQVWISYCSWMDDSSVKGV</sequence>
<comment type="caution">
    <text evidence="2">The sequence shown here is derived from an EMBL/GenBank/DDBJ whole genome shotgun (WGS) entry which is preliminary data.</text>
</comment>
<dbReference type="EMBL" id="MU858196">
    <property type="protein sequence ID" value="KAK4209730.1"/>
    <property type="molecule type" value="Genomic_DNA"/>
</dbReference>
<feature type="transmembrane region" description="Helical" evidence="1">
    <location>
        <begin position="287"/>
        <end position="316"/>
    </location>
</feature>
<organism evidence="2 3">
    <name type="scientific">Rhypophila decipiens</name>
    <dbReference type="NCBI Taxonomy" id="261697"/>
    <lineage>
        <taxon>Eukaryota</taxon>
        <taxon>Fungi</taxon>
        <taxon>Dikarya</taxon>
        <taxon>Ascomycota</taxon>
        <taxon>Pezizomycotina</taxon>
        <taxon>Sordariomycetes</taxon>
        <taxon>Sordariomycetidae</taxon>
        <taxon>Sordariales</taxon>
        <taxon>Naviculisporaceae</taxon>
        <taxon>Rhypophila</taxon>
    </lineage>
</organism>
<evidence type="ECO:0000313" key="2">
    <source>
        <dbReference type="EMBL" id="KAK4209730.1"/>
    </source>
</evidence>
<dbReference type="Proteomes" id="UP001301769">
    <property type="component" value="Unassembled WGS sequence"/>
</dbReference>
<protein>
    <submittedName>
        <fullName evidence="2">Uncharacterized protein</fullName>
    </submittedName>
</protein>
<proteinExistence type="predicted"/>
<keyword evidence="1" id="KW-0812">Transmembrane</keyword>
<evidence type="ECO:0000313" key="3">
    <source>
        <dbReference type="Proteomes" id="UP001301769"/>
    </source>
</evidence>
<keyword evidence="1" id="KW-0472">Membrane</keyword>
<gene>
    <name evidence="2" type="ORF">QBC37DRAFT_429942</name>
</gene>
<accession>A0AAN6Y0E6</accession>
<keyword evidence="1" id="KW-1133">Transmembrane helix</keyword>